<name>A0ABS3FQM9_9CYAN</name>
<keyword evidence="1" id="KW-0812">Transmembrane</keyword>
<protein>
    <submittedName>
        <fullName evidence="2">Glycoside hydrolase family protein</fullName>
    </submittedName>
</protein>
<keyword evidence="1" id="KW-1133">Transmembrane helix</keyword>
<proteinExistence type="predicted"/>
<dbReference type="Proteomes" id="UP000664844">
    <property type="component" value="Unassembled WGS sequence"/>
</dbReference>
<accession>A0ABS3FQM9</accession>
<evidence type="ECO:0000313" key="2">
    <source>
        <dbReference type="EMBL" id="MBO0349284.1"/>
    </source>
</evidence>
<feature type="transmembrane region" description="Helical" evidence="1">
    <location>
        <begin position="30"/>
        <end position="49"/>
    </location>
</feature>
<keyword evidence="1" id="KW-0472">Membrane</keyword>
<dbReference type="GO" id="GO:0016787">
    <property type="term" value="F:hydrolase activity"/>
    <property type="evidence" value="ECO:0007669"/>
    <property type="project" value="UniProtKB-KW"/>
</dbReference>
<evidence type="ECO:0000313" key="3">
    <source>
        <dbReference type="Proteomes" id="UP000664844"/>
    </source>
</evidence>
<dbReference type="Gene3D" id="1.10.530.10">
    <property type="match status" value="1"/>
</dbReference>
<evidence type="ECO:0000256" key="1">
    <source>
        <dbReference type="SAM" id="Phobius"/>
    </source>
</evidence>
<sequence>MLSQSSVQPLNLSQKPVVKRRRKPPKFRQFVFLLAGAIALPMLFYHVVFRRTETLPLSLMAPLPPLVMEDGDPYIRALMRTISASESNVEYPYAVIYGGQYMEDLKRHPDRCVRIVAGPNLNNCSTAAGRYQFITTTWEEMAERYHPKPDGRWFWKSYSFEPKFQDKVVYAWLKDEQAWGVNISELLKQGKLDEVLSLLSGTWTSLGYGIETNSMSAYLPTIYQQLLEEELQKSI</sequence>
<dbReference type="EMBL" id="JAFLQW010000249">
    <property type="protein sequence ID" value="MBO0349284.1"/>
    <property type="molecule type" value="Genomic_DNA"/>
</dbReference>
<comment type="caution">
    <text evidence="2">The sequence shown here is derived from an EMBL/GenBank/DDBJ whole genome shotgun (WGS) entry which is preliminary data.</text>
</comment>
<gene>
    <name evidence="2" type="ORF">J0895_09230</name>
</gene>
<dbReference type="RefSeq" id="WP_207087815.1">
    <property type="nucleotide sequence ID" value="NZ_JAFLQW010000249.1"/>
</dbReference>
<reference evidence="2 3" key="1">
    <citation type="submission" date="2021-03" db="EMBL/GenBank/DDBJ databases">
        <title>Metabolic Capacity of the Antarctic Cyanobacterium Phormidium pseudopriestleyi that Sustains Oxygenic Photosynthesis in the Presence of Hydrogen Sulfide.</title>
        <authorList>
            <person name="Lumian J.E."/>
            <person name="Jungblut A.D."/>
            <person name="Dillon M.L."/>
            <person name="Hawes I."/>
            <person name="Doran P.T."/>
            <person name="Mackey T.J."/>
            <person name="Dick G.J."/>
            <person name="Grettenberger C.L."/>
            <person name="Sumner D.Y."/>
        </authorList>
    </citation>
    <scope>NUCLEOTIDE SEQUENCE [LARGE SCALE GENOMIC DNA]</scope>
    <source>
        <strain evidence="2 3">FRX01</strain>
    </source>
</reference>
<dbReference type="SUPFAM" id="SSF53955">
    <property type="entry name" value="Lysozyme-like"/>
    <property type="match status" value="1"/>
</dbReference>
<dbReference type="InterPro" id="IPR023346">
    <property type="entry name" value="Lysozyme-like_dom_sf"/>
</dbReference>
<organism evidence="2 3">
    <name type="scientific">Phormidium pseudopriestleyi FRX01</name>
    <dbReference type="NCBI Taxonomy" id="1759528"/>
    <lineage>
        <taxon>Bacteria</taxon>
        <taxon>Bacillati</taxon>
        <taxon>Cyanobacteriota</taxon>
        <taxon>Cyanophyceae</taxon>
        <taxon>Oscillatoriophycideae</taxon>
        <taxon>Oscillatoriales</taxon>
        <taxon>Oscillatoriaceae</taxon>
        <taxon>Phormidium</taxon>
    </lineage>
</organism>
<keyword evidence="2" id="KW-0378">Hydrolase</keyword>
<keyword evidence="3" id="KW-1185">Reference proteome</keyword>